<sequence length="193" mass="21229">MGNLQKFDKLDHAAILIVDITKEFLVSDGVKVVAESEAIVKPNQDLIAAGRAAGVPILYCNDTHRPGKPDAEFELCSDHCFAGTPGAEVIDQLAPQPQDYQIPKRRYSAFFQTDLDITLRELGVKNVIVTGVLTNICVRSTVHDAFFLGYRVFVPADCCQGSSKAIHDAALWDIDHYYGYVTDSATAIRLLSR</sequence>
<keyword evidence="5" id="KW-1185">Reference proteome</keyword>
<evidence type="ECO:0000256" key="2">
    <source>
        <dbReference type="ARBA" id="ARBA00022801"/>
    </source>
</evidence>
<comment type="similarity">
    <text evidence="1">Belongs to the isochorismatase family.</text>
</comment>
<feature type="domain" description="Isochorismatase-like" evidence="3">
    <location>
        <begin position="14"/>
        <end position="185"/>
    </location>
</feature>
<dbReference type="Gene3D" id="3.40.50.850">
    <property type="entry name" value="Isochorismatase-like"/>
    <property type="match status" value="1"/>
</dbReference>
<evidence type="ECO:0000313" key="4">
    <source>
        <dbReference type="EMBL" id="MBC5737978.1"/>
    </source>
</evidence>
<reference evidence="4" key="1">
    <citation type="submission" date="2020-08" db="EMBL/GenBank/DDBJ databases">
        <title>Genome public.</title>
        <authorList>
            <person name="Liu C."/>
            <person name="Sun Q."/>
        </authorList>
    </citation>
    <scope>NUCLEOTIDE SEQUENCE</scope>
    <source>
        <strain evidence="4">NSJ-52</strain>
    </source>
</reference>
<dbReference type="PANTHER" id="PTHR43540:SF6">
    <property type="entry name" value="ISOCHORISMATASE-LIKE DOMAIN-CONTAINING PROTEIN"/>
    <property type="match status" value="1"/>
</dbReference>
<dbReference type="InterPro" id="IPR050272">
    <property type="entry name" value="Isochorismatase-like_hydrls"/>
</dbReference>
<dbReference type="RefSeq" id="WP_155145924.1">
    <property type="nucleotide sequence ID" value="NZ_JACOPQ010000011.1"/>
</dbReference>
<dbReference type="Proteomes" id="UP000607645">
    <property type="component" value="Unassembled WGS sequence"/>
</dbReference>
<name>A0A8J6JL10_9FIRM</name>
<dbReference type="InterPro" id="IPR036380">
    <property type="entry name" value="Isochorismatase-like_sf"/>
</dbReference>
<evidence type="ECO:0000313" key="5">
    <source>
        <dbReference type="Proteomes" id="UP000607645"/>
    </source>
</evidence>
<dbReference type="InterPro" id="IPR000868">
    <property type="entry name" value="Isochorismatase-like_dom"/>
</dbReference>
<dbReference type="CDD" id="cd00431">
    <property type="entry name" value="cysteine_hydrolases"/>
    <property type="match status" value="1"/>
</dbReference>
<dbReference type="AlphaFoldDB" id="A0A8J6JL10"/>
<dbReference type="InterPro" id="IPR016291">
    <property type="entry name" value="Isochorismatase"/>
</dbReference>
<dbReference type="Pfam" id="PF00857">
    <property type="entry name" value="Isochorismatase"/>
    <property type="match status" value="1"/>
</dbReference>
<dbReference type="GO" id="GO:0008908">
    <property type="term" value="F:isochorismatase activity"/>
    <property type="evidence" value="ECO:0007669"/>
    <property type="project" value="InterPro"/>
</dbReference>
<dbReference type="SUPFAM" id="SSF52499">
    <property type="entry name" value="Isochorismatase-like hydrolases"/>
    <property type="match status" value="1"/>
</dbReference>
<keyword evidence="2 4" id="KW-0378">Hydrolase</keyword>
<organism evidence="4 5">
    <name type="scientific">Lawsonibacter faecis</name>
    <dbReference type="NCBI Taxonomy" id="2763052"/>
    <lineage>
        <taxon>Bacteria</taxon>
        <taxon>Bacillati</taxon>
        <taxon>Bacillota</taxon>
        <taxon>Clostridia</taxon>
        <taxon>Eubacteriales</taxon>
        <taxon>Oscillospiraceae</taxon>
        <taxon>Lawsonibacter</taxon>
    </lineage>
</organism>
<proteinExistence type="inferred from homology"/>
<gene>
    <name evidence="4" type="ORF">H8S62_13280</name>
</gene>
<accession>A0A8J6JL10</accession>
<comment type="caution">
    <text evidence="4">The sequence shown here is derived from an EMBL/GenBank/DDBJ whole genome shotgun (WGS) entry which is preliminary data.</text>
</comment>
<evidence type="ECO:0000256" key="1">
    <source>
        <dbReference type="ARBA" id="ARBA00006336"/>
    </source>
</evidence>
<dbReference type="EMBL" id="JACOPQ010000011">
    <property type="protein sequence ID" value="MBC5737978.1"/>
    <property type="molecule type" value="Genomic_DNA"/>
</dbReference>
<dbReference type="PRINTS" id="PR01398">
    <property type="entry name" value="ISCHRISMTASE"/>
</dbReference>
<protein>
    <submittedName>
        <fullName evidence="4">Cysteine hydrolase</fullName>
    </submittedName>
</protein>
<dbReference type="PANTHER" id="PTHR43540">
    <property type="entry name" value="PEROXYUREIDOACRYLATE/UREIDOACRYLATE AMIDOHYDROLASE-RELATED"/>
    <property type="match status" value="1"/>
</dbReference>
<evidence type="ECO:0000259" key="3">
    <source>
        <dbReference type="Pfam" id="PF00857"/>
    </source>
</evidence>